<accession>X0X2P6</accession>
<name>X0X2P6_9ZZZZ</name>
<proteinExistence type="predicted"/>
<evidence type="ECO:0000313" key="1">
    <source>
        <dbReference type="EMBL" id="GAG29702.1"/>
    </source>
</evidence>
<sequence>MPSQTAPITDVQYYGQNDTAPPLQRVIKTQQGDVVDLTNADSVYISVAWKSFTPKPWGSYRKIIVDRALCVIDDAAAGEVSWHPAVGDLSIIGDFQYSFEVKWNDDSVSTHKSLAYDYIEVQTPPGGSREALS</sequence>
<protein>
    <recommendedName>
        <fullName evidence="2">BppU N-terminal domain-containing protein</fullName>
    </recommendedName>
</protein>
<dbReference type="AlphaFoldDB" id="X0X2P6"/>
<organism evidence="1">
    <name type="scientific">marine sediment metagenome</name>
    <dbReference type="NCBI Taxonomy" id="412755"/>
    <lineage>
        <taxon>unclassified sequences</taxon>
        <taxon>metagenomes</taxon>
        <taxon>ecological metagenomes</taxon>
    </lineage>
</organism>
<evidence type="ECO:0008006" key="2">
    <source>
        <dbReference type="Google" id="ProtNLM"/>
    </source>
</evidence>
<comment type="caution">
    <text evidence="1">The sequence shown here is derived from an EMBL/GenBank/DDBJ whole genome shotgun (WGS) entry which is preliminary data.</text>
</comment>
<dbReference type="EMBL" id="BARS01045145">
    <property type="protein sequence ID" value="GAG29702.1"/>
    <property type="molecule type" value="Genomic_DNA"/>
</dbReference>
<reference evidence="1" key="1">
    <citation type="journal article" date="2014" name="Front. Microbiol.">
        <title>High frequency of phylogenetically diverse reductive dehalogenase-homologous genes in deep subseafloor sedimentary metagenomes.</title>
        <authorList>
            <person name="Kawai M."/>
            <person name="Futagami T."/>
            <person name="Toyoda A."/>
            <person name="Takaki Y."/>
            <person name="Nishi S."/>
            <person name="Hori S."/>
            <person name="Arai W."/>
            <person name="Tsubouchi T."/>
            <person name="Morono Y."/>
            <person name="Uchiyama I."/>
            <person name="Ito T."/>
            <person name="Fujiyama A."/>
            <person name="Inagaki F."/>
            <person name="Takami H."/>
        </authorList>
    </citation>
    <scope>NUCLEOTIDE SEQUENCE</scope>
    <source>
        <strain evidence="1">Expedition CK06-06</strain>
    </source>
</reference>
<gene>
    <name evidence="1" type="ORF">S01H1_68094</name>
</gene>